<dbReference type="Pfam" id="PF00875">
    <property type="entry name" value="DNA_photolyase"/>
    <property type="match status" value="1"/>
</dbReference>
<dbReference type="Gene3D" id="3.40.50.620">
    <property type="entry name" value="HUPs"/>
    <property type="match status" value="1"/>
</dbReference>
<dbReference type="GO" id="GO:0071949">
    <property type="term" value="F:FAD binding"/>
    <property type="evidence" value="ECO:0007669"/>
    <property type="project" value="TreeGrafter"/>
</dbReference>
<feature type="domain" description="Photolyase/cryptochrome alpha/beta" evidence="3">
    <location>
        <begin position="3"/>
        <end position="133"/>
    </location>
</feature>
<dbReference type="GO" id="GO:0045892">
    <property type="term" value="P:negative regulation of DNA-templated transcription"/>
    <property type="evidence" value="ECO:0007669"/>
    <property type="project" value="TreeGrafter"/>
</dbReference>
<dbReference type="Proteomes" id="UP000037510">
    <property type="component" value="Unassembled WGS sequence"/>
</dbReference>
<dbReference type="GO" id="GO:0009881">
    <property type="term" value="F:photoreceptor activity"/>
    <property type="evidence" value="ECO:0007669"/>
    <property type="project" value="UniProtKB-KW"/>
</dbReference>
<dbReference type="GO" id="GO:0005634">
    <property type="term" value="C:nucleus"/>
    <property type="evidence" value="ECO:0007669"/>
    <property type="project" value="TreeGrafter"/>
</dbReference>
<dbReference type="GO" id="GO:0005737">
    <property type="term" value="C:cytoplasm"/>
    <property type="evidence" value="ECO:0007669"/>
    <property type="project" value="TreeGrafter"/>
</dbReference>
<dbReference type="SUPFAM" id="SSF52425">
    <property type="entry name" value="Cryptochrome/photolyase, N-terminal domain"/>
    <property type="match status" value="1"/>
</dbReference>
<dbReference type="Gene3D" id="1.25.40.80">
    <property type="match status" value="1"/>
</dbReference>
<dbReference type="InterPro" id="IPR002081">
    <property type="entry name" value="Cryptochrome/DNA_photolyase_1"/>
</dbReference>
<keyword evidence="1" id="KW-0675">Receptor</keyword>
<keyword evidence="1" id="KW-0600">Photoreceptor protein</keyword>
<keyword evidence="2" id="KW-0157">Chromophore</keyword>
<evidence type="ECO:0000259" key="3">
    <source>
        <dbReference type="PROSITE" id="PS51645"/>
    </source>
</evidence>
<evidence type="ECO:0000313" key="5">
    <source>
        <dbReference type="Proteomes" id="UP000037510"/>
    </source>
</evidence>
<protein>
    <submittedName>
        <fullName evidence="4">Cryptochrome</fullName>
    </submittedName>
</protein>
<sequence length="370" mass="42523">MLGGSVLWFRHGLRLHDNPSLHAALEDRSVPFFPVFIFDGETAGTKVVGYNRMRYLLEALDDLDSQFKKFGGRLIMVKGKPKEVFRRLWEEFGIRKLCFEQDCEPVWRARDDSVKTACRETGVTVREHVSHTLWEPDTVIRANGGIPPLTYQMFLHTVATIGDPPRPVIDIDWHGVKFGTLPDCFKEEFTVFDKNDDIRMIRWVGGETTALKQMQQRLAVEYETFCRADIRMIRWVGGETTALKQMQQRLAVEFYWGLQDLFTQVYQDRLNSSHFITDSVLGSVKNYPTITVSGDINIDIQPDNFDRHSLSYLELLATHGLLPGHTLITRGEIFYDHIILKSKNECSTVILQTYLTDHCPALLSFTKTGK</sequence>
<organism evidence="4 5">
    <name type="scientific">Operophtera brumata</name>
    <name type="common">Winter moth</name>
    <name type="synonym">Phalaena brumata</name>
    <dbReference type="NCBI Taxonomy" id="104452"/>
    <lineage>
        <taxon>Eukaryota</taxon>
        <taxon>Metazoa</taxon>
        <taxon>Ecdysozoa</taxon>
        <taxon>Arthropoda</taxon>
        <taxon>Hexapoda</taxon>
        <taxon>Insecta</taxon>
        <taxon>Pterygota</taxon>
        <taxon>Neoptera</taxon>
        <taxon>Endopterygota</taxon>
        <taxon>Lepidoptera</taxon>
        <taxon>Glossata</taxon>
        <taxon>Ditrysia</taxon>
        <taxon>Geometroidea</taxon>
        <taxon>Geometridae</taxon>
        <taxon>Larentiinae</taxon>
        <taxon>Operophtera</taxon>
    </lineage>
</organism>
<feature type="non-terminal residue" evidence="4">
    <location>
        <position position="370"/>
    </location>
</feature>
<evidence type="ECO:0000313" key="4">
    <source>
        <dbReference type="EMBL" id="KOB58217.1"/>
    </source>
</evidence>
<dbReference type="PROSITE" id="PS51645">
    <property type="entry name" value="PHR_CRY_ALPHA_BETA"/>
    <property type="match status" value="1"/>
</dbReference>
<dbReference type="AlphaFoldDB" id="A0A0L7K4S0"/>
<dbReference type="EMBL" id="JTDY01010413">
    <property type="protein sequence ID" value="KOB58217.1"/>
    <property type="molecule type" value="Genomic_DNA"/>
</dbReference>
<name>A0A0L7K4S0_OPEBR</name>
<dbReference type="GO" id="GO:0003677">
    <property type="term" value="F:DNA binding"/>
    <property type="evidence" value="ECO:0007669"/>
    <property type="project" value="TreeGrafter"/>
</dbReference>
<dbReference type="InterPro" id="IPR036155">
    <property type="entry name" value="Crypto/Photolyase_N_sf"/>
</dbReference>
<dbReference type="STRING" id="104452.A0A0L7K4S0"/>
<dbReference type="InterPro" id="IPR014729">
    <property type="entry name" value="Rossmann-like_a/b/a_fold"/>
</dbReference>
<dbReference type="PANTHER" id="PTHR11455">
    <property type="entry name" value="CRYPTOCHROME"/>
    <property type="match status" value="1"/>
</dbReference>
<accession>A0A0L7K4S0</accession>
<dbReference type="GO" id="GO:0043153">
    <property type="term" value="P:entrainment of circadian clock by photoperiod"/>
    <property type="evidence" value="ECO:0007669"/>
    <property type="project" value="TreeGrafter"/>
</dbReference>
<evidence type="ECO:0000256" key="2">
    <source>
        <dbReference type="ARBA" id="ARBA00022991"/>
    </source>
</evidence>
<dbReference type="GO" id="GO:0032922">
    <property type="term" value="P:circadian regulation of gene expression"/>
    <property type="evidence" value="ECO:0007669"/>
    <property type="project" value="TreeGrafter"/>
</dbReference>
<dbReference type="InterPro" id="IPR006050">
    <property type="entry name" value="DNA_photolyase_N"/>
</dbReference>
<proteinExistence type="predicted"/>
<evidence type="ECO:0000256" key="1">
    <source>
        <dbReference type="ARBA" id="ARBA00022543"/>
    </source>
</evidence>
<keyword evidence="5" id="KW-1185">Reference proteome</keyword>
<reference evidence="4 5" key="1">
    <citation type="journal article" date="2015" name="Genome Biol. Evol.">
        <title>The genome of winter moth (Operophtera brumata) provides a genomic perspective on sexual dimorphism and phenology.</title>
        <authorList>
            <person name="Derks M.F."/>
            <person name="Smit S."/>
            <person name="Salis L."/>
            <person name="Schijlen E."/>
            <person name="Bossers A."/>
            <person name="Mateman C."/>
            <person name="Pijl A.S."/>
            <person name="de Ridder D."/>
            <person name="Groenen M.A."/>
            <person name="Visser M.E."/>
            <person name="Megens H.J."/>
        </authorList>
    </citation>
    <scope>NUCLEOTIDE SEQUENCE [LARGE SCALE GENOMIC DNA]</scope>
    <source>
        <strain evidence="4">WM2013NL</strain>
        <tissue evidence="4">Head and thorax</tissue>
    </source>
</reference>
<keyword evidence="1" id="KW-0716">Sensory transduction</keyword>
<comment type="caution">
    <text evidence="4">The sequence shown here is derived from an EMBL/GenBank/DDBJ whole genome shotgun (WGS) entry which is preliminary data.</text>
</comment>
<dbReference type="PANTHER" id="PTHR11455:SF17">
    <property type="entry name" value="CRYPTOCHROME-1"/>
    <property type="match status" value="1"/>
</dbReference>
<gene>
    <name evidence="4" type="ORF">OBRU01_25463</name>
</gene>